<dbReference type="PANTHER" id="PTHR11265">
    <property type="entry name" value="S-ADENOSYL-METHYLTRANSFERASE MRAW"/>
    <property type="match status" value="1"/>
</dbReference>
<evidence type="ECO:0000256" key="2">
    <source>
        <dbReference type="ARBA" id="ARBA00022490"/>
    </source>
</evidence>
<dbReference type="AlphaFoldDB" id="A0A9X7W356"/>
<gene>
    <name evidence="7 8" type="primary">rsmH</name>
    <name evidence="8" type="ORF">JZ786_11490</name>
</gene>
<dbReference type="InterPro" id="IPR002903">
    <property type="entry name" value="RsmH"/>
</dbReference>
<dbReference type="InterPro" id="IPR023397">
    <property type="entry name" value="SAM-dep_MeTrfase_MraW_recog"/>
</dbReference>
<reference evidence="8 9" key="1">
    <citation type="submission" date="2021-02" db="EMBL/GenBank/DDBJ databases">
        <title>Alicyclobacillus curvatus sp. nov. and Alicyclobacillus mengziensis sp. nov., two acidophilic bacteria isolated from acid mine drainage.</title>
        <authorList>
            <person name="Huang Y."/>
        </authorList>
    </citation>
    <scope>NUCLEOTIDE SEQUENCE [LARGE SCALE GENOMIC DNA]</scope>
    <source>
        <strain evidence="8 9">S30H14</strain>
    </source>
</reference>
<evidence type="ECO:0000313" key="8">
    <source>
        <dbReference type="EMBL" id="QSO49826.1"/>
    </source>
</evidence>
<dbReference type="Proteomes" id="UP000663505">
    <property type="component" value="Chromosome"/>
</dbReference>
<comment type="function">
    <text evidence="7">Specifically methylates the N4 position of cytidine in position 1402 (C1402) of 16S rRNA.</text>
</comment>
<feature type="binding site" evidence="7">
    <location>
        <position position="106"/>
    </location>
    <ligand>
        <name>S-adenosyl-L-methionine</name>
        <dbReference type="ChEBI" id="CHEBI:59789"/>
    </ligand>
</feature>
<feature type="binding site" evidence="7">
    <location>
        <position position="113"/>
    </location>
    <ligand>
        <name>S-adenosyl-L-methionine</name>
        <dbReference type="ChEBI" id="CHEBI:59789"/>
    </ligand>
</feature>
<dbReference type="KEGG" id="afx:JZ786_11490"/>
<dbReference type="SUPFAM" id="SSF53335">
    <property type="entry name" value="S-adenosyl-L-methionine-dependent methyltransferases"/>
    <property type="match status" value="1"/>
</dbReference>
<dbReference type="Gene3D" id="3.40.50.150">
    <property type="entry name" value="Vaccinia Virus protein VP39"/>
    <property type="match status" value="1"/>
</dbReference>
<evidence type="ECO:0000256" key="6">
    <source>
        <dbReference type="ARBA" id="ARBA00022691"/>
    </source>
</evidence>
<evidence type="ECO:0000256" key="3">
    <source>
        <dbReference type="ARBA" id="ARBA00022552"/>
    </source>
</evidence>
<keyword evidence="3 7" id="KW-0698">rRNA processing</keyword>
<comment type="catalytic activity">
    <reaction evidence="7">
        <text>cytidine(1402) in 16S rRNA + S-adenosyl-L-methionine = N(4)-methylcytidine(1402) in 16S rRNA + S-adenosyl-L-homocysteine + H(+)</text>
        <dbReference type="Rhea" id="RHEA:42928"/>
        <dbReference type="Rhea" id="RHEA-COMP:10286"/>
        <dbReference type="Rhea" id="RHEA-COMP:10287"/>
        <dbReference type="ChEBI" id="CHEBI:15378"/>
        <dbReference type="ChEBI" id="CHEBI:57856"/>
        <dbReference type="ChEBI" id="CHEBI:59789"/>
        <dbReference type="ChEBI" id="CHEBI:74506"/>
        <dbReference type="ChEBI" id="CHEBI:82748"/>
        <dbReference type="EC" id="2.1.1.199"/>
    </reaction>
</comment>
<keyword evidence="9" id="KW-1185">Reference proteome</keyword>
<comment type="subcellular location">
    <subcellularLocation>
        <location evidence="7">Cytoplasm</location>
    </subcellularLocation>
</comment>
<accession>A0A9X7W356</accession>
<keyword evidence="2 7" id="KW-0963">Cytoplasm</keyword>
<dbReference type="RefSeq" id="WP_206659131.1">
    <property type="nucleotide sequence ID" value="NZ_CP071182.1"/>
</dbReference>
<protein>
    <recommendedName>
        <fullName evidence="7">Ribosomal RNA small subunit methyltransferase H</fullName>
        <ecNumber evidence="7">2.1.1.199</ecNumber>
    </recommendedName>
    <alternativeName>
        <fullName evidence="7">16S rRNA m(4)C1402 methyltransferase</fullName>
    </alternativeName>
    <alternativeName>
        <fullName evidence="7">rRNA (cytosine-N(4)-)-methyltransferase RsmH</fullName>
    </alternativeName>
</protein>
<sequence>MEEGQLQFQHESVLLNELVDSVQPKSGGIYVDCTVGGGGHTERLLQLSSPDGVVIGLDQDENALVHARERLAQHGTRLRLIHENFRRIAEVVSELRVGPVDGVVFDLGVSSPQFDVAERGFSYKADAKLDMRMDQTHGITAAEMVNGFEESRLVRVFFEYGEEKFSKSIARAIVRERAKEPIVTTGRLADIIRSAIPAPARRTGPHPARRVFQALRIAVNDELGALDEALDGAFQVLSSGGRLAVITFHSLEDKIVKHRFVDWCKGCECPPEFPVCVCGKKPRAMLVSRKAITPSEVELSRNQRSRSAKLRIVEKY</sequence>
<name>A0A9X7W356_9BACL</name>
<evidence type="ECO:0000256" key="4">
    <source>
        <dbReference type="ARBA" id="ARBA00022603"/>
    </source>
</evidence>
<dbReference type="CDD" id="cd02440">
    <property type="entry name" value="AdoMet_MTases"/>
    <property type="match status" value="1"/>
</dbReference>
<keyword evidence="4 7" id="KW-0489">Methyltransferase</keyword>
<organism evidence="8 9">
    <name type="scientific">Alicyclobacillus mengziensis</name>
    <dbReference type="NCBI Taxonomy" id="2931921"/>
    <lineage>
        <taxon>Bacteria</taxon>
        <taxon>Bacillati</taxon>
        <taxon>Bacillota</taxon>
        <taxon>Bacilli</taxon>
        <taxon>Bacillales</taxon>
        <taxon>Alicyclobacillaceae</taxon>
        <taxon>Alicyclobacillus</taxon>
    </lineage>
</organism>
<evidence type="ECO:0000256" key="1">
    <source>
        <dbReference type="ARBA" id="ARBA00010396"/>
    </source>
</evidence>
<evidence type="ECO:0000256" key="5">
    <source>
        <dbReference type="ARBA" id="ARBA00022679"/>
    </source>
</evidence>
<feature type="binding site" evidence="7">
    <location>
        <position position="85"/>
    </location>
    <ligand>
        <name>S-adenosyl-L-methionine</name>
        <dbReference type="ChEBI" id="CHEBI:59789"/>
    </ligand>
</feature>
<dbReference type="GO" id="GO:0005737">
    <property type="term" value="C:cytoplasm"/>
    <property type="evidence" value="ECO:0007669"/>
    <property type="project" value="UniProtKB-SubCell"/>
</dbReference>
<proteinExistence type="inferred from homology"/>
<dbReference type="PIRSF" id="PIRSF004486">
    <property type="entry name" value="MraW"/>
    <property type="match status" value="1"/>
</dbReference>
<dbReference type="GO" id="GO:0070475">
    <property type="term" value="P:rRNA base methylation"/>
    <property type="evidence" value="ECO:0007669"/>
    <property type="project" value="UniProtKB-UniRule"/>
</dbReference>
<evidence type="ECO:0000313" key="9">
    <source>
        <dbReference type="Proteomes" id="UP000663505"/>
    </source>
</evidence>
<dbReference type="Gene3D" id="1.10.150.170">
    <property type="entry name" value="Putative methyltransferase TM0872, insert domain"/>
    <property type="match status" value="1"/>
</dbReference>
<dbReference type="SUPFAM" id="SSF81799">
    <property type="entry name" value="Putative methyltransferase TM0872, insert domain"/>
    <property type="match status" value="1"/>
</dbReference>
<feature type="binding site" evidence="7">
    <location>
        <position position="58"/>
    </location>
    <ligand>
        <name>S-adenosyl-L-methionine</name>
        <dbReference type="ChEBI" id="CHEBI:59789"/>
    </ligand>
</feature>
<dbReference type="Pfam" id="PF01795">
    <property type="entry name" value="Methyltransf_5"/>
    <property type="match status" value="1"/>
</dbReference>
<keyword evidence="6 7" id="KW-0949">S-adenosyl-L-methionine</keyword>
<dbReference type="GO" id="GO:0071424">
    <property type="term" value="F:rRNA (cytosine-N4-)-methyltransferase activity"/>
    <property type="evidence" value="ECO:0007669"/>
    <property type="project" value="UniProtKB-UniRule"/>
</dbReference>
<dbReference type="EC" id="2.1.1.199" evidence="7"/>
<dbReference type="EMBL" id="CP071182">
    <property type="protein sequence ID" value="QSO49826.1"/>
    <property type="molecule type" value="Genomic_DNA"/>
</dbReference>
<comment type="similarity">
    <text evidence="1 7">Belongs to the methyltransferase superfamily. RsmH family.</text>
</comment>
<dbReference type="NCBIfam" id="TIGR00006">
    <property type="entry name" value="16S rRNA (cytosine(1402)-N(4))-methyltransferase RsmH"/>
    <property type="match status" value="1"/>
</dbReference>
<keyword evidence="5 7" id="KW-0808">Transferase</keyword>
<dbReference type="HAMAP" id="MF_01007">
    <property type="entry name" value="16SrRNA_methyltr_H"/>
    <property type="match status" value="1"/>
</dbReference>
<dbReference type="PANTHER" id="PTHR11265:SF0">
    <property type="entry name" value="12S RRNA N4-METHYLCYTIDINE METHYLTRANSFERASE"/>
    <property type="match status" value="1"/>
</dbReference>
<dbReference type="InterPro" id="IPR029063">
    <property type="entry name" value="SAM-dependent_MTases_sf"/>
</dbReference>
<evidence type="ECO:0000256" key="7">
    <source>
        <dbReference type="HAMAP-Rule" id="MF_01007"/>
    </source>
</evidence>
<dbReference type="FunFam" id="1.10.150.170:FF:000001">
    <property type="entry name" value="Ribosomal RNA small subunit methyltransferase H"/>
    <property type="match status" value="1"/>
</dbReference>
<feature type="binding site" evidence="7">
    <location>
        <begin position="38"/>
        <end position="40"/>
    </location>
    <ligand>
        <name>S-adenosyl-L-methionine</name>
        <dbReference type="ChEBI" id="CHEBI:59789"/>
    </ligand>
</feature>